<proteinExistence type="predicted"/>
<name>A0A5J4X4A8_9EUKA</name>
<dbReference type="Proteomes" id="UP000324800">
    <property type="component" value="Unassembled WGS sequence"/>
</dbReference>
<evidence type="ECO:0000313" key="2">
    <source>
        <dbReference type="Proteomes" id="UP000324800"/>
    </source>
</evidence>
<accession>A0A5J4X4A8</accession>
<dbReference type="EMBL" id="SNRW01000292">
    <property type="protein sequence ID" value="KAA6402054.1"/>
    <property type="molecule type" value="Genomic_DNA"/>
</dbReference>
<evidence type="ECO:0000313" key="1">
    <source>
        <dbReference type="EMBL" id="KAA6402054.1"/>
    </source>
</evidence>
<organism evidence="1 2">
    <name type="scientific">Streblomastix strix</name>
    <dbReference type="NCBI Taxonomy" id="222440"/>
    <lineage>
        <taxon>Eukaryota</taxon>
        <taxon>Metamonada</taxon>
        <taxon>Preaxostyla</taxon>
        <taxon>Oxymonadida</taxon>
        <taxon>Streblomastigidae</taxon>
        <taxon>Streblomastix</taxon>
    </lineage>
</organism>
<dbReference type="AlphaFoldDB" id="A0A5J4X4A8"/>
<sequence length="77" mass="8935">MGSSEGHQISRQEQASHRFQELCHKRLHPLTGSHHWCKSMLNVLQRRLLFQLKKLLNFVSQLWLIANGREGCPCGDL</sequence>
<reference evidence="1 2" key="1">
    <citation type="submission" date="2019-03" db="EMBL/GenBank/DDBJ databases">
        <title>Single cell metagenomics reveals metabolic interactions within the superorganism composed of flagellate Streblomastix strix and complex community of Bacteroidetes bacteria on its surface.</title>
        <authorList>
            <person name="Treitli S.C."/>
            <person name="Kolisko M."/>
            <person name="Husnik F."/>
            <person name="Keeling P."/>
            <person name="Hampl V."/>
        </authorList>
    </citation>
    <scope>NUCLEOTIDE SEQUENCE [LARGE SCALE GENOMIC DNA]</scope>
    <source>
        <strain evidence="1">ST1C</strain>
    </source>
</reference>
<protein>
    <submittedName>
        <fullName evidence="1">Uncharacterized protein</fullName>
    </submittedName>
</protein>
<comment type="caution">
    <text evidence="1">The sequence shown here is derived from an EMBL/GenBank/DDBJ whole genome shotgun (WGS) entry which is preliminary data.</text>
</comment>
<gene>
    <name evidence="1" type="ORF">EZS28_002419</name>
</gene>